<dbReference type="Pfam" id="PF12728">
    <property type="entry name" value="HTH_17"/>
    <property type="match status" value="1"/>
</dbReference>
<evidence type="ECO:0000313" key="3">
    <source>
        <dbReference type="Proteomes" id="UP000284120"/>
    </source>
</evidence>
<dbReference type="InterPro" id="IPR041657">
    <property type="entry name" value="HTH_17"/>
</dbReference>
<comment type="caution">
    <text evidence="2">The sequence shown here is derived from an EMBL/GenBank/DDBJ whole genome shotgun (WGS) entry which is preliminary data.</text>
</comment>
<dbReference type="RefSeq" id="WP_113646060.1">
    <property type="nucleotide sequence ID" value="NZ_QMHN01000001.1"/>
</dbReference>
<reference evidence="2 3" key="1">
    <citation type="submission" date="2018-06" db="EMBL/GenBank/DDBJ databases">
        <title>Pedobacter endophyticus sp. nov., an endophytic bacterium isolated from a leaf of Triticum aestivum.</title>
        <authorList>
            <person name="Zhang L."/>
        </authorList>
    </citation>
    <scope>NUCLEOTIDE SEQUENCE [LARGE SCALE GENOMIC DNA]</scope>
    <source>
        <strain evidence="2 3">CM134L-2</strain>
    </source>
</reference>
<keyword evidence="2" id="KW-0238">DNA-binding</keyword>
<feature type="domain" description="Helix-turn-helix" evidence="1">
    <location>
        <begin position="41"/>
        <end position="89"/>
    </location>
</feature>
<protein>
    <submittedName>
        <fullName evidence="2">DNA-binding protein</fullName>
    </submittedName>
</protein>
<dbReference type="EMBL" id="SAYW01000001">
    <property type="protein sequence ID" value="RWU10572.1"/>
    <property type="molecule type" value="Genomic_DNA"/>
</dbReference>
<keyword evidence="3" id="KW-1185">Reference proteome</keyword>
<evidence type="ECO:0000259" key="1">
    <source>
        <dbReference type="Pfam" id="PF12728"/>
    </source>
</evidence>
<evidence type="ECO:0000313" key="2">
    <source>
        <dbReference type="EMBL" id="RWU10572.1"/>
    </source>
</evidence>
<sequence>MKKIKDNYILTKDEFIVIYHSVINYATLFDYMKHKILTGELMSTPQVIAQYYITRQTLYRIIDRGLLKPVFKYRTYYFDADDIKKFFQNYRSAQKVPLRKTKHD</sequence>
<proteinExistence type="predicted"/>
<accession>A0A3S3SUD3</accession>
<name>A0A3S3SUD3_9SPHI</name>
<dbReference type="AlphaFoldDB" id="A0A3S3SUD3"/>
<organism evidence="2 3">
    <name type="scientific">Pedobacter chitinilyticus</name>
    <dbReference type="NCBI Taxonomy" id="2233776"/>
    <lineage>
        <taxon>Bacteria</taxon>
        <taxon>Pseudomonadati</taxon>
        <taxon>Bacteroidota</taxon>
        <taxon>Sphingobacteriia</taxon>
        <taxon>Sphingobacteriales</taxon>
        <taxon>Sphingobacteriaceae</taxon>
        <taxon>Pedobacter</taxon>
    </lineage>
</organism>
<gene>
    <name evidence="2" type="ORF">DPV69_04330</name>
</gene>
<dbReference type="Proteomes" id="UP000284120">
    <property type="component" value="Unassembled WGS sequence"/>
</dbReference>
<dbReference type="GO" id="GO:0003677">
    <property type="term" value="F:DNA binding"/>
    <property type="evidence" value="ECO:0007669"/>
    <property type="project" value="UniProtKB-KW"/>
</dbReference>